<protein>
    <submittedName>
        <fullName evidence="2">Uncharacterized protein</fullName>
    </submittedName>
</protein>
<evidence type="ECO:0000256" key="1">
    <source>
        <dbReference type="SAM" id="MobiDB-lite"/>
    </source>
</evidence>
<gene>
    <name evidence="2" type="ORF">E2562_032516</name>
</gene>
<reference evidence="2 3" key="1">
    <citation type="submission" date="2019-11" db="EMBL/GenBank/DDBJ databases">
        <title>Whole genome sequence of Oryza granulata.</title>
        <authorList>
            <person name="Li W."/>
        </authorList>
    </citation>
    <scope>NUCLEOTIDE SEQUENCE [LARGE SCALE GENOMIC DNA]</scope>
    <source>
        <strain evidence="3">cv. Menghai</strain>
        <tissue evidence="2">Leaf</tissue>
    </source>
</reference>
<feature type="compositionally biased region" description="Basic residues" evidence="1">
    <location>
        <begin position="48"/>
        <end position="59"/>
    </location>
</feature>
<comment type="caution">
    <text evidence="2">The sequence shown here is derived from an EMBL/GenBank/DDBJ whole genome shotgun (WGS) entry which is preliminary data.</text>
</comment>
<organism evidence="2 3">
    <name type="scientific">Oryza meyeriana var. granulata</name>
    <dbReference type="NCBI Taxonomy" id="110450"/>
    <lineage>
        <taxon>Eukaryota</taxon>
        <taxon>Viridiplantae</taxon>
        <taxon>Streptophyta</taxon>
        <taxon>Embryophyta</taxon>
        <taxon>Tracheophyta</taxon>
        <taxon>Spermatophyta</taxon>
        <taxon>Magnoliopsida</taxon>
        <taxon>Liliopsida</taxon>
        <taxon>Poales</taxon>
        <taxon>Poaceae</taxon>
        <taxon>BOP clade</taxon>
        <taxon>Oryzoideae</taxon>
        <taxon>Oryzeae</taxon>
        <taxon>Oryzinae</taxon>
        <taxon>Oryza</taxon>
        <taxon>Oryza meyeriana</taxon>
    </lineage>
</organism>
<feature type="region of interest" description="Disordered" evidence="1">
    <location>
        <begin position="17"/>
        <end position="77"/>
    </location>
</feature>
<dbReference type="AlphaFoldDB" id="A0A6G1DQE5"/>
<name>A0A6G1DQE5_9ORYZ</name>
<dbReference type="Proteomes" id="UP000479710">
    <property type="component" value="Unassembled WGS sequence"/>
</dbReference>
<accession>A0A6G1DQE5</accession>
<sequence>MEANGGQPAAAATYQLRRSVAASPSRCTARQWRYSRTKCHRPQQQSRAARRRQAQKQSRHVATSVVRASGTSASVPRPCTASRLGQWWTGSRDSARAHVGHRHRRVDQIEVEPSYDSYSREGEASACVNGVDLDFCSVL</sequence>
<evidence type="ECO:0000313" key="3">
    <source>
        <dbReference type="Proteomes" id="UP000479710"/>
    </source>
</evidence>
<evidence type="ECO:0000313" key="2">
    <source>
        <dbReference type="EMBL" id="KAF0914838.1"/>
    </source>
</evidence>
<dbReference type="EMBL" id="SPHZ02000006">
    <property type="protein sequence ID" value="KAF0914838.1"/>
    <property type="molecule type" value="Genomic_DNA"/>
</dbReference>
<proteinExistence type="predicted"/>
<keyword evidence="3" id="KW-1185">Reference proteome</keyword>